<dbReference type="AlphaFoldDB" id="A0A2M7YM16"/>
<dbReference type="InterPro" id="IPR045864">
    <property type="entry name" value="aa-tRNA-synth_II/BPL/LPL"/>
</dbReference>
<reference evidence="2" key="1">
    <citation type="submission" date="2017-09" db="EMBL/GenBank/DDBJ databases">
        <title>Depth-based differentiation of microbial function through sediment-hosted aquifers and enrichment of novel symbionts in the deep terrestrial subsurface.</title>
        <authorList>
            <person name="Probst A.J."/>
            <person name="Ladd B."/>
            <person name="Jarett J.K."/>
            <person name="Geller-Mcgrath D.E."/>
            <person name="Sieber C.M.K."/>
            <person name="Emerson J.B."/>
            <person name="Anantharaman K."/>
            <person name="Thomas B.C."/>
            <person name="Malmstrom R."/>
            <person name="Stieglmeier M."/>
            <person name="Klingl A."/>
            <person name="Woyke T."/>
            <person name="Ryan C.M."/>
            <person name="Banfield J.F."/>
        </authorList>
    </citation>
    <scope>NUCLEOTIDE SEQUENCE [LARGE SCALE GENOMIC DNA]</scope>
</reference>
<dbReference type="EMBL" id="PFWG01000018">
    <property type="protein sequence ID" value="PJA64045.1"/>
    <property type="molecule type" value="Genomic_DNA"/>
</dbReference>
<dbReference type="InterPro" id="IPR027031">
    <property type="entry name" value="Gly-tRNA_synthase/POLG2"/>
</dbReference>
<dbReference type="GO" id="GO:0006426">
    <property type="term" value="P:glycyl-tRNA aminoacylation"/>
    <property type="evidence" value="ECO:0007669"/>
    <property type="project" value="TreeGrafter"/>
</dbReference>
<dbReference type="Gene3D" id="3.30.930.10">
    <property type="entry name" value="Bira Bifunctional Protein, Domain 2"/>
    <property type="match status" value="1"/>
</dbReference>
<keyword evidence="1" id="KW-0436">Ligase</keyword>
<feature type="non-terminal residue" evidence="1">
    <location>
        <position position="108"/>
    </location>
</feature>
<comment type="caution">
    <text evidence="1">The sequence shown here is derived from an EMBL/GenBank/DDBJ whole genome shotgun (WGS) entry which is preliminary data.</text>
</comment>
<gene>
    <name evidence="1" type="ORF">CO160_00745</name>
</gene>
<dbReference type="GO" id="GO:0005737">
    <property type="term" value="C:cytoplasm"/>
    <property type="evidence" value="ECO:0007669"/>
    <property type="project" value="TreeGrafter"/>
</dbReference>
<organism evidence="1 2">
    <name type="scientific">Candidatus Portnoybacteria bacterium CG_4_9_14_3_um_filter_43_11</name>
    <dbReference type="NCBI Taxonomy" id="1974805"/>
    <lineage>
        <taxon>Bacteria</taxon>
        <taxon>Candidatus Portnoyibacteriota</taxon>
    </lineage>
</organism>
<dbReference type="EC" id="6.1.1.14" evidence="1"/>
<evidence type="ECO:0000313" key="1">
    <source>
        <dbReference type="EMBL" id="PJA64045.1"/>
    </source>
</evidence>
<dbReference type="PANTHER" id="PTHR10745">
    <property type="entry name" value="GLYCYL-TRNA SYNTHETASE/DNA POLYMERASE SUBUNIT GAMMA-2"/>
    <property type="match status" value="1"/>
</dbReference>
<protein>
    <submittedName>
        <fullName evidence="1">Glycine--tRNA ligase</fullName>
        <ecNumber evidence="1">6.1.1.14</ecNumber>
    </submittedName>
</protein>
<dbReference type="PANTHER" id="PTHR10745:SF8">
    <property type="entry name" value="DNA POLYMERASE SUBUNIT GAMMA-2, MITOCHONDRIAL"/>
    <property type="match status" value="1"/>
</dbReference>
<evidence type="ECO:0000313" key="2">
    <source>
        <dbReference type="Proteomes" id="UP000230941"/>
    </source>
</evidence>
<accession>A0A2M7YM16</accession>
<dbReference type="SUPFAM" id="SSF55681">
    <property type="entry name" value="Class II aaRS and biotin synthetases"/>
    <property type="match status" value="1"/>
</dbReference>
<dbReference type="GO" id="GO:0004820">
    <property type="term" value="F:glycine-tRNA ligase activity"/>
    <property type="evidence" value="ECO:0007669"/>
    <property type="project" value="UniProtKB-EC"/>
</dbReference>
<name>A0A2M7YM16_9BACT</name>
<sequence>MATMEKIVSLCKRRGFVYPGSEIYGGLANTYDYGPLGAELKNNVKQAWWKYFVQGRDDMVGIDGGIIANSKIWEASGHVKEFKDPLVECKKCHKRFRPDKLKDASKCP</sequence>
<proteinExistence type="predicted"/>
<dbReference type="Proteomes" id="UP000230941">
    <property type="component" value="Unassembled WGS sequence"/>
</dbReference>